<dbReference type="InterPro" id="IPR001841">
    <property type="entry name" value="Znf_RING"/>
</dbReference>
<dbReference type="SUPFAM" id="SSF57850">
    <property type="entry name" value="RING/U-box"/>
    <property type="match status" value="1"/>
</dbReference>
<reference evidence="11 12" key="1">
    <citation type="submission" date="2025-04" db="UniProtKB">
        <authorList>
            <consortium name="RefSeq"/>
        </authorList>
    </citation>
    <scope>IDENTIFICATION</scope>
    <source>
        <tissue evidence="11 12">Sperm</tissue>
    </source>
</reference>
<evidence type="ECO:0000313" key="13">
    <source>
        <dbReference type="RefSeq" id="XP_032828996.1"/>
    </source>
</evidence>
<dbReference type="InterPro" id="IPR055414">
    <property type="entry name" value="LRR_R13L4/SHOC2-like"/>
</dbReference>
<sequence>MPLFGRKKPSRDADRRLQLQLCLAKEAGADDVLDASQCELTEIPSAVYSTCRVLQKKVLILHTNCLTSLTSGGNILDFSGLKVLDLHANKLKALPEEMWQLSALQVLNVEGNNLMALPESVVRLRQLQTLNVRDNKISELPKDLDGLQSLRNLDISLNQISKLPLSLAHIRTLETLQLDVGRISFPPQDVVRQGIEAVKRFLCEESGLEYSPPSQHLLSVLTASPQRCPDVTDNAELQHSLQQAVWQDKFKEFENKKEIRRKEQLEFERALGQQHMDMALLVNDATLQRDELLHSVKEGLAELEREVDGQRRRQDATRVRMTEELLRMEKKAGDLVSHILSKRDWFTQKKDLQEAMDRERLEMELLVCITQEETSALRRNDVAAAMQQMLMEAKSNELLRQEYQRQRDELCDQAASSLTEEEEKLQCVVSGRHDRQKQAIASILQEELIQKEAFEMLQLQRDAWHSRIRHQVRRHRSVIGLIEQELLHISMLEMKRKGQNQEQMQGVLVEERQALGDLLHQLLKEKGARELQLQDLLEEMEKKREEDSMDYWLVQYQRLMHSKPQPMRLQESLLDVGLKELLAETGSPGLIPLFARHRVSLAALAAMTHEDLIAMGLTDEEVRVALINGAQQRVESQAKLGPSALAGATFASLPAFATGRAPVQPTAPAVPEPPSPMWTPPLSPLPLSPSPLAEQAECVVCMERKPETVFLTCGHVCCCAACGALLTSCPLCRADIQSQVRLYRLL</sequence>
<dbReference type="Gene3D" id="3.30.40.10">
    <property type="entry name" value="Zinc/RING finger domain, C3HC4 (zinc finger)"/>
    <property type="match status" value="1"/>
</dbReference>
<organism evidence="10 11">
    <name type="scientific">Petromyzon marinus</name>
    <name type="common">Sea lamprey</name>
    <dbReference type="NCBI Taxonomy" id="7757"/>
    <lineage>
        <taxon>Eukaryota</taxon>
        <taxon>Metazoa</taxon>
        <taxon>Chordata</taxon>
        <taxon>Craniata</taxon>
        <taxon>Vertebrata</taxon>
        <taxon>Cyclostomata</taxon>
        <taxon>Hyperoartia</taxon>
        <taxon>Petromyzontiformes</taxon>
        <taxon>Petromyzontidae</taxon>
        <taxon>Petromyzon</taxon>
    </lineage>
</organism>
<dbReference type="SUPFAM" id="SSF52058">
    <property type="entry name" value="L domain-like"/>
    <property type="match status" value="1"/>
</dbReference>
<evidence type="ECO:0000256" key="4">
    <source>
        <dbReference type="ARBA" id="ARBA00022771"/>
    </source>
</evidence>
<dbReference type="CTD" id="90678"/>
<feature type="coiled-coil region" evidence="7">
    <location>
        <begin position="519"/>
        <end position="546"/>
    </location>
</feature>
<dbReference type="InterPro" id="IPR003591">
    <property type="entry name" value="Leu-rich_rpt_typical-subtyp"/>
</dbReference>
<dbReference type="PANTHER" id="PTHR48051:SF47">
    <property type="entry name" value="LEUCINE RICH REPEAT AND STERILE ALPHA MOTIF CONTAINING 1"/>
    <property type="match status" value="1"/>
</dbReference>
<feature type="domain" description="RING-type" evidence="9">
    <location>
        <begin position="698"/>
        <end position="733"/>
    </location>
</feature>
<dbReference type="Proteomes" id="UP001318040">
    <property type="component" value="Chromosome 50"/>
</dbReference>
<feature type="coiled-coil region" evidence="7">
    <location>
        <begin position="293"/>
        <end position="320"/>
    </location>
</feature>
<dbReference type="Gene3D" id="3.80.10.10">
    <property type="entry name" value="Ribonuclease Inhibitor"/>
    <property type="match status" value="1"/>
</dbReference>
<dbReference type="SUPFAM" id="SSF47769">
    <property type="entry name" value="SAM/Pointed domain"/>
    <property type="match status" value="1"/>
</dbReference>
<evidence type="ECO:0000313" key="11">
    <source>
        <dbReference type="RefSeq" id="XP_032828994.1"/>
    </source>
</evidence>
<dbReference type="AlphaFoldDB" id="A0AAJ7XBU8"/>
<dbReference type="Gene3D" id="1.10.150.50">
    <property type="entry name" value="Transcription Factor, Ets-1"/>
    <property type="match status" value="1"/>
</dbReference>
<evidence type="ECO:0000259" key="9">
    <source>
        <dbReference type="PROSITE" id="PS50089"/>
    </source>
</evidence>
<keyword evidence="5" id="KW-0862">Zinc</keyword>
<dbReference type="CDD" id="cd16515">
    <property type="entry name" value="RING-HC_LRSAM1"/>
    <property type="match status" value="1"/>
</dbReference>
<dbReference type="InterPro" id="IPR013083">
    <property type="entry name" value="Znf_RING/FYVE/PHD"/>
</dbReference>
<evidence type="ECO:0000256" key="5">
    <source>
        <dbReference type="ARBA" id="ARBA00022833"/>
    </source>
</evidence>
<dbReference type="FunFam" id="1.10.1170.10:FF:000002">
    <property type="entry name" value="Baculoviral IAP repeat containing 7"/>
    <property type="match status" value="1"/>
</dbReference>
<keyword evidence="4 6" id="KW-0863">Zinc-finger</keyword>
<dbReference type="Pfam" id="PF23598">
    <property type="entry name" value="LRR_14"/>
    <property type="match status" value="1"/>
</dbReference>
<gene>
    <name evidence="11 12 13" type="primary">LRSAM1</name>
</gene>
<dbReference type="RefSeq" id="XP_032828995.1">
    <property type="nucleotide sequence ID" value="XM_032973104.1"/>
</dbReference>
<evidence type="ECO:0000256" key="8">
    <source>
        <dbReference type="SAM" id="MobiDB-lite"/>
    </source>
</evidence>
<keyword evidence="3" id="KW-0677">Repeat</keyword>
<evidence type="ECO:0000256" key="1">
    <source>
        <dbReference type="ARBA" id="ARBA00022614"/>
    </source>
</evidence>
<dbReference type="SMART" id="SM00364">
    <property type="entry name" value="LRR_BAC"/>
    <property type="match status" value="4"/>
</dbReference>
<keyword evidence="2" id="KW-0479">Metal-binding</keyword>
<accession>A0AAJ7XBU8</accession>
<dbReference type="InterPro" id="IPR013761">
    <property type="entry name" value="SAM/pointed_sf"/>
</dbReference>
<dbReference type="SMART" id="SM00369">
    <property type="entry name" value="LRR_TYP"/>
    <property type="match status" value="4"/>
</dbReference>
<evidence type="ECO:0000256" key="3">
    <source>
        <dbReference type="ARBA" id="ARBA00022737"/>
    </source>
</evidence>
<dbReference type="PROSITE" id="PS51450">
    <property type="entry name" value="LRR"/>
    <property type="match status" value="2"/>
</dbReference>
<dbReference type="InterPro" id="IPR032675">
    <property type="entry name" value="LRR_dom_sf"/>
</dbReference>
<dbReference type="PROSITE" id="PS50089">
    <property type="entry name" value="ZF_RING_2"/>
    <property type="match status" value="1"/>
</dbReference>
<name>A0AAJ7XBU8_PETMA</name>
<feature type="compositionally biased region" description="Pro residues" evidence="8">
    <location>
        <begin position="668"/>
        <end position="682"/>
    </location>
</feature>
<dbReference type="GO" id="GO:0005737">
    <property type="term" value="C:cytoplasm"/>
    <property type="evidence" value="ECO:0007669"/>
    <property type="project" value="TreeGrafter"/>
</dbReference>
<proteinExistence type="predicted"/>
<evidence type="ECO:0000313" key="10">
    <source>
        <dbReference type="Proteomes" id="UP001318040"/>
    </source>
</evidence>
<evidence type="ECO:0000256" key="2">
    <source>
        <dbReference type="ARBA" id="ARBA00022723"/>
    </source>
</evidence>
<dbReference type="RefSeq" id="XP_032828996.1">
    <property type="nucleotide sequence ID" value="XM_032973105.1"/>
</dbReference>
<dbReference type="GO" id="GO:0008270">
    <property type="term" value="F:zinc ion binding"/>
    <property type="evidence" value="ECO:0007669"/>
    <property type="project" value="UniProtKB-KW"/>
</dbReference>
<keyword evidence="10" id="KW-1185">Reference proteome</keyword>
<dbReference type="InterPro" id="IPR001611">
    <property type="entry name" value="Leu-rich_rpt"/>
</dbReference>
<protein>
    <submittedName>
        <fullName evidence="11 12">E3 ubiquitin-protein ligase LRSAM1 isoform X1</fullName>
    </submittedName>
</protein>
<dbReference type="RefSeq" id="XP_032828994.1">
    <property type="nucleotide sequence ID" value="XM_032973103.1"/>
</dbReference>
<evidence type="ECO:0000256" key="6">
    <source>
        <dbReference type="PROSITE-ProRule" id="PRU00175"/>
    </source>
</evidence>
<keyword evidence="7" id="KW-0175">Coiled coil</keyword>
<feature type="region of interest" description="Disordered" evidence="8">
    <location>
        <begin position="662"/>
        <end position="682"/>
    </location>
</feature>
<keyword evidence="1" id="KW-0433">Leucine-rich repeat</keyword>
<evidence type="ECO:0000313" key="12">
    <source>
        <dbReference type="RefSeq" id="XP_032828995.1"/>
    </source>
</evidence>
<evidence type="ECO:0000256" key="7">
    <source>
        <dbReference type="SAM" id="Coils"/>
    </source>
</evidence>
<dbReference type="Pfam" id="PF13920">
    <property type="entry name" value="zf-C3HC4_3"/>
    <property type="match status" value="1"/>
</dbReference>
<dbReference type="KEGG" id="pmrn:116953176"/>
<dbReference type="InterPro" id="IPR050216">
    <property type="entry name" value="LRR_domain-containing"/>
</dbReference>
<dbReference type="PANTHER" id="PTHR48051">
    <property type="match status" value="1"/>
</dbReference>